<dbReference type="InterPro" id="IPR036182">
    <property type="entry name" value="PCuAC_sf"/>
</dbReference>
<evidence type="ECO:0000256" key="1">
    <source>
        <dbReference type="SAM" id="MobiDB-lite"/>
    </source>
</evidence>
<dbReference type="RefSeq" id="WP_120722215.1">
    <property type="nucleotide sequence ID" value="NZ_CP032698.1"/>
</dbReference>
<keyword evidence="4" id="KW-1185">Reference proteome</keyword>
<feature type="compositionally biased region" description="Low complexity" evidence="1">
    <location>
        <begin position="178"/>
        <end position="199"/>
    </location>
</feature>
<evidence type="ECO:0000313" key="3">
    <source>
        <dbReference type="EMBL" id="AYG81462.1"/>
    </source>
</evidence>
<feature type="chain" id="PRO_5017362812" description="Lipoprotein LpqE" evidence="2">
    <location>
        <begin position="27"/>
        <end position="222"/>
    </location>
</feature>
<evidence type="ECO:0000313" key="4">
    <source>
        <dbReference type="Proteomes" id="UP000271554"/>
    </source>
</evidence>
<gene>
    <name evidence="3" type="ORF">DWB77_03610</name>
</gene>
<dbReference type="OrthoDB" id="3824824at2"/>
<feature type="region of interest" description="Disordered" evidence="1">
    <location>
        <begin position="164"/>
        <end position="222"/>
    </location>
</feature>
<proteinExistence type="predicted"/>
<dbReference type="KEGG" id="shun:DWB77_03610"/>
<name>A0A387HKU1_9ACTN</name>
<dbReference type="Pfam" id="PF04314">
    <property type="entry name" value="PCuAC"/>
    <property type="match status" value="1"/>
</dbReference>
<dbReference type="AlphaFoldDB" id="A0A387HKU1"/>
<protein>
    <recommendedName>
        <fullName evidence="5">Lipoprotein LpqE</fullName>
    </recommendedName>
</protein>
<dbReference type="SUPFAM" id="SSF110087">
    <property type="entry name" value="DR1885-like metal-binding protein"/>
    <property type="match status" value="1"/>
</dbReference>
<sequence>MSRSLRRGALAASAIAFSLASLSACAAGNGAQTLEVKADNAYVTVGDIKVQNATVVTQPKADAEGPAVVAATLFNNGGDPQTLDAVQVGSATVKLSPAKGAGAITVPAHGSVVLGGKDNASAVVDNGREAAKNGDAQKVTFQFSKAGAVSLQAFVVPATSYFEGVGPSKLPKPKESPEAGPTGKASGSPSGGASTSATPNTGTVSGKPAGSGSPSHTATTGH</sequence>
<dbReference type="Proteomes" id="UP000271554">
    <property type="component" value="Chromosome"/>
</dbReference>
<reference evidence="3 4" key="1">
    <citation type="submission" date="2018-10" db="EMBL/GenBank/DDBJ databases">
        <title>Relationship between Morphology and Antimicrobial Activity in Streptomyces.</title>
        <authorList>
            <person name="Kang H.J."/>
            <person name="Kim S.B."/>
        </authorList>
    </citation>
    <scope>NUCLEOTIDE SEQUENCE [LARGE SCALE GENOMIC DNA]</scope>
    <source>
        <strain evidence="3 4">BH38</strain>
    </source>
</reference>
<evidence type="ECO:0008006" key="5">
    <source>
        <dbReference type="Google" id="ProtNLM"/>
    </source>
</evidence>
<accession>A0A387HKU1</accession>
<dbReference type="InterPro" id="IPR007410">
    <property type="entry name" value="LpqE-like"/>
</dbReference>
<evidence type="ECO:0000256" key="2">
    <source>
        <dbReference type="SAM" id="SignalP"/>
    </source>
</evidence>
<organism evidence="3 4">
    <name type="scientific">Streptomyces hundungensis</name>
    <dbReference type="NCBI Taxonomy" id="1077946"/>
    <lineage>
        <taxon>Bacteria</taxon>
        <taxon>Bacillati</taxon>
        <taxon>Actinomycetota</taxon>
        <taxon>Actinomycetes</taxon>
        <taxon>Kitasatosporales</taxon>
        <taxon>Streptomycetaceae</taxon>
        <taxon>Streptomyces</taxon>
    </lineage>
</organism>
<feature type="signal peptide" evidence="2">
    <location>
        <begin position="1"/>
        <end position="26"/>
    </location>
</feature>
<dbReference type="PROSITE" id="PS51257">
    <property type="entry name" value="PROKAR_LIPOPROTEIN"/>
    <property type="match status" value="1"/>
</dbReference>
<keyword evidence="2" id="KW-0732">Signal</keyword>
<dbReference type="EMBL" id="CP032698">
    <property type="protein sequence ID" value="AYG81462.1"/>
    <property type="molecule type" value="Genomic_DNA"/>
</dbReference>
<feature type="compositionally biased region" description="Polar residues" evidence="1">
    <location>
        <begin position="212"/>
        <end position="222"/>
    </location>
</feature>
<dbReference type="Gene3D" id="2.60.40.1890">
    <property type="entry name" value="PCu(A)C copper chaperone"/>
    <property type="match status" value="1"/>
</dbReference>